<organism evidence="1 2">
    <name type="scientific">Letharia columbiana</name>
    <dbReference type="NCBI Taxonomy" id="112416"/>
    <lineage>
        <taxon>Eukaryota</taxon>
        <taxon>Fungi</taxon>
        <taxon>Dikarya</taxon>
        <taxon>Ascomycota</taxon>
        <taxon>Pezizomycotina</taxon>
        <taxon>Lecanoromycetes</taxon>
        <taxon>OSLEUM clade</taxon>
        <taxon>Lecanoromycetidae</taxon>
        <taxon>Lecanorales</taxon>
        <taxon>Lecanorineae</taxon>
        <taxon>Parmeliaceae</taxon>
        <taxon>Letharia</taxon>
    </lineage>
</organism>
<dbReference type="EMBL" id="JACCJC010000022">
    <property type="protein sequence ID" value="KAF6235728.1"/>
    <property type="molecule type" value="Genomic_DNA"/>
</dbReference>
<comment type="caution">
    <text evidence="1">The sequence shown here is derived from an EMBL/GenBank/DDBJ whole genome shotgun (WGS) entry which is preliminary data.</text>
</comment>
<name>A0A8H6L501_9LECA</name>
<dbReference type="Proteomes" id="UP000578531">
    <property type="component" value="Unassembled WGS sequence"/>
</dbReference>
<dbReference type="RefSeq" id="XP_037165095.1">
    <property type="nucleotide sequence ID" value="XM_037307835.1"/>
</dbReference>
<evidence type="ECO:0000313" key="2">
    <source>
        <dbReference type="Proteomes" id="UP000578531"/>
    </source>
</evidence>
<accession>A0A8H6L501</accession>
<keyword evidence="2" id="KW-1185">Reference proteome</keyword>
<dbReference type="GeneID" id="59287584"/>
<gene>
    <name evidence="1" type="ORF">HO173_005923</name>
</gene>
<protein>
    <submittedName>
        <fullName evidence="1">Uncharacterized protein</fullName>
    </submittedName>
</protein>
<evidence type="ECO:0000313" key="1">
    <source>
        <dbReference type="EMBL" id="KAF6235728.1"/>
    </source>
</evidence>
<sequence length="72" mass="7912">MSNDGVSSGPATPDQPILGLSIKTEEHLNAKAEAIDGDRHDEFGSRNDNQVREVFEVLKVKPLYDNTGFLAR</sequence>
<dbReference type="AlphaFoldDB" id="A0A8H6L501"/>
<reference evidence="1 2" key="1">
    <citation type="journal article" date="2020" name="Genomics">
        <title>Complete, high-quality genomes from long-read metagenomic sequencing of two wolf lichen thalli reveals enigmatic genome architecture.</title>
        <authorList>
            <person name="McKenzie S.K."/>
            <person name="Walston R.F."/>
            <person name="Allen J.L."/>
        </authorList>
    </citation>
    <scope>NUCLEOTIDE SEQUENCE [LARGE SCALE GENOMIC DNA]</scope>
    <source>
        <strain evidence="1">WasteWater2</strain>
    </source>
</reference>
<proteinExistence type="predicted"/>